<keyword evidence="2 7" id="KW-0349">Heme</keyword>
<dbReference type="GO" id="GO:0005506">
    <property type="term" value="F:iron ion binding"/>
    <property type="evidence" value="ECO:0007669"/>
    <property type="project" value="InterPro"/>
</dbReference>
<dbReference type="InterPro" id="IPR002397">
    <property type="entry name" value="Cyt_P450_B"/>
</dbReference>
<evidence type="ECO:0000256" key="4">
    <source>
        <dbReference type="ARBA" id="ARBA00023002"/>
    </source>
</evidence>
<evidence type="ECO:0000256" key="3">
    <source>
        <dbReference type="ARBA" id="ARBA00022723"/>
    </source>
</evidence>
<dbReference type="InterPro" id="IPR001128">
    <property type="entry name" value="Cyt_P450"/>
</dbReference>
<dbReference type="InterPro" id="IPR036396">
    <property type="entry name" value="Cyt_P450_sf"/>
</dbReference>
<dbReference type="GO" id="GO:0004497">
    <property type="term" value="F:monooxygenase activity"/>
    <property type="evidence" value="ECO:0007669"/>
    <property type="project" value="UniProtKB-KW"/>
</dbReference>
<dbReference type="InterPro" id="IPR017972">
    <property type="entry name" value="Cyt_P450_CS"/>
</dbReference>
<dbReference type="GO" id="GO:0020037">
    <property type="term" value="F:heme binding"/>
    <property type="evidence" value="ECO:0007669"/>
    <property type="project" value="InterPro"/>
</dbReference>
<dbReference type="AlphaFoldDB" id="A0A3M2L8C1"/>
<name>A0A3M2L8C1_9ACTN</name>
<keyword evidence="6 7" id="KW-0503">Monooxygenase</keyword>
<proteinExistence type="inferred from homology"/>
<dbReference type="EMBL" id="RFFG01000175">
    <property type="protein sequence ID" value="RMI33851.1"/>
    <property type="molecule type" value="Genomic_DNA"/>
</dbReference>
<sequence length="414" mass="45427">MPLVSTVDDPATLNGRAEQVFFTILENPPGSDPAEHYRWLHENAPVFTTGNGMTVLSRFAEVDAVLRHRDLGRGEESVQHLTDLPADLLEPVMARWKRTMVFANPPLHTRMRRPVANAFTPFYIERLRPVIHDHAHRLLDRLADEPGGNFVRRVSSPLGAAVIGEMLGVPEEDRDELARLSPESMRVFDPLTAVEDLPAAASAEIRMADYFADLLHARAREPRDDVLSRLARAAAAGELEEIEVVAASANLMNAGTDTAVNLMSNSLGILLAHPDQLALLRREPELAPRAVEEMARLDPPLNLNPRTALRATRVAGLDLEPGQIVIGIQGAANRDPARFTDPDRVDVTRDEGPSLSFGGGIHFCMGAHLGRLIVGELLACLVTHFSAVEPAGPAERRRGHNLRGYTDLPVTLRR</sequence>
<dbReference type="PROSITE" id="PS00086">
    <property type="entry name" value="CYTOCHROME_P450"/>
    <property type="match status" value="1"/>
</dbReference>
<protein>
    <submittedName>
        <fullName evidence="9">Cytochrome P450</fullName>
    </submittedName>
</protein>
<dbReference type="Proteomes" id="UP000282674">
    <property type="component" value="Unassembled WGS sequence"/>
</dbReference>
<evidence type="ECO:0000256" key="1">
    <source>
        <dbReference type="ARBA" id="ARBA00010617"/>
    </source>
</evidence>
<comment type="caution">
    <text evidence="9">The sequence shown here is derived from an EMBL/GenBank/DDBJ whole genome shotgun (WGS) entry which is preliminary data.</text>
</comment>
<evidence type="ECO:0000313" key="9">
    <source>
        <dbReference type="EMBL" id="RMI33851.1"/>
    </source>
</evidence>
<evidence type="ECO:0000256" key="6">
    <source>
        <dbReference type="ARBA" id="ARBA00023033"/>
    </source>
</evidence>
<dbReference type="GO" id="GO:0016705">
    <property type="term" value="F:oxidoreductase activity, acting on paired donors, with incorporation or reduction of molecular oxygen"/>
    <property type="evidence" value="ECO:0007669"/>
    <property type="project" value="InterPro"/>
</dbReference>
<keyword evidence="4 7" id="KW-0560">Oxidoreductase</keyword>
<evidence type="ECO:0000256" key="2">
    <source>
        <dbReference type="ARBA" id="ARBA00022617"/>
    </source>
</evidence>
<dbReference type="PANTHER" id="PTHR46696">
    <property type="entry name" value="P450, PUTATIVE (EUROFUNG)-RELATED"/>
    <property type="match status" value="1"/>
</dbReference>
<dbReference type="FunFam" id="1.10.630.10:FF:000018">
    <property type="entry name" value="Cytochrome P450 monooxygenase"/>
    <property type="match status" value="1"/>
</dbReference>
<keyword evidence="5 7" id="KW-0408">Iron</keyword>
<evidence type="ECO:0000256" key="7">
    <source>
        <dbReference type="RuleBase" id="RU000461"/>
    </source>
</evidence>
<keyword evidence="10" id="KW-1185">Reference proteome</keyword>
<evidence type="ECO:0000256" key="8">
    <source>
        <dbReference type="SAM" id="MobiDB-lite"/>
    </source>
</evidence>
<dbReference type="CDD" id="cd20625">
    <property type="entry name" value="CYP164-like"/>
    <property type="match status" value="1"/>
</dbReference>
<dbReference type="PRINTS" id="PR00359">
    <property type="entry name" value="BP450"/>
</dbReference>
<accession>A0A3M2L8C1</accession>
<evidence type="ECO:0000256" key="5">
    <source>
        <dbReference type="ARBA" id="ARBA00023004"/>
    </source>
</evidence>
<dbReference type="SUPFAM" id="SSF48264">
    <property type="entry name" value="Cytochrome P450"/>
    <property type="match status" value="1"/>
</dbReference>
<reference evidence="9 10" key="1">
    <citation type="submission" date="2018-10" db="EMBL/GenBank/DDBJ databases">
        <title>Isolation from soil.</title>
        <authorList>
            <person name="Hu J."/>
        </authorList>
    </citation>
    <scope>NUCLEOTIDE SEQUENCE [LARGE SCALE GENOMIC DNA]</scope>
    <source>
        <strain evidence="9 10">NEAU-Ht49</strain>
    </source>
</reference>
<keyword evidence="3 7" id="KW-0479">Metal-binding</keyword>
<dbReference type="PANTHER" id="PTHR46696:SF1">
    <property type="entry name" value="CYTOCHROME P450 YJIB-RELATED"/>
    <property type="match status" value="1"/>
</dbReference>
<dbReference type="Pfam" id="PF00067">
    <property type="entry name" value="p450"/>
    <property type="match status" value="1"/>
</dbReference>
<dbReference type="Gene3D" id="1.10.630.10">
    <property type="entry name" value="Cytochrome P450"/>
    <property type="match status" value="1"/>
</dbReference>
<gene>
    <name evidence="9" type="ORF">EBO15_41205</name>
</gene>
<organism evidence="9 10">
    <name type="scientific">Actinomadura harenae</name>
    <dbReference type="NCBI Taxonomy" id="2483351"/>
    <lineage>
        <taxon>Bacteria</taxon>
        <taxon>Bacillati</taxon>
        <taxon>Actinomycetota</taxon>
        <taxon>Actinomycetes</taxon>
        <taxon>Streptosporangiales</taxon>
        <taxon>Thermomonosporaceae</taxon>
        <taxon>Actinomadura</taxon>
    </lineage>
</organism>
<feature type="region of interest" description="Disordered" evidence="8">
    <location>
        <begin position="393"/>
        <end position="414"/>
    </location>
</feature>
<comment type="similarity">
    <text evidence="1 7">Belongs to the cytochrome P450 family.</text>
</comment>
<evidence type="ECO:0000313" key="10">
    <source>
        <dbReference type="Proteomes" id="UP000282674"/>
    </source>
</evidence>